<dbReference type="SMART" id="SM00867">
    <property type="entry name" value="YceI"/>
    <property type="match status" value="1"/>
</dbReference>
<protein>
    <submittedName>
        <fullName evidence="2">Polyisoprenoid-binding protein YceI</fullName>
    </submittedName>
</protein>
<keyword evidence="3" id="KW-1185">Reference proteome</keyword>
<dbReference type="Pfam" id="PF04264">
    <property type="entry name" value="YceI"/>
    <property type="match status" value="1"/>
</dbReference>
<name>A0A1G9CV67_9PSED</name>
<dbReference type="SUPFAM" id="SSF101874">
    <property type="entry name" value="YceI-like"/>
    <property type="match status" value="1"/>
</dbReference>
<evidence type="ECO:0000313" key="3">
    <source>
        <dbReference type="Proteomes" id="UP000198706"/>
    </source>
</evidence>
<dbReference type="STRING" id="137658.SAMN05216186_10862"/>
<proteinExistence type="predicted"/>
<organism evidence="2 3">
    <name type="scientific">Pseudomonas indica</name>
    <dbReference type="NCBI Taxonomy" id="137658"/>
    <lineage>
        <taxon>Bacteria</taxon>
        <taxon>Pseudomonadati</taxon>
        <taxon>Pseudomonadota</taxon>
        <taxon>Gammaproteobacteria</taxon>
        <taxon>Pseudomonadales</taxon>
        <taxon>Pseudomonadaceae</taxon>
        <taxon>Pseudomonas</taxon>
    </lineage>
</organism>
<dbReference type="PIRSF" id="PIRSF029811">
    <property type="entry name" value="UCP029811"/>
    <property type="match status" value="1"/>
</dbReference>
<evidence type="ECO:0000259" key="1">
    <source>
        <dbReference type="SMART" id="SM00867"/>
    </source>
</evidence>
<dbReference type="Proteomes" id="UP000198706">
    <property type="component" value="Unassembled WGS sequence"/>
</dbReference>
<dbReference type="InterPro" id="IPR027016">
    <property type="entry name" value="UCP029811"/>
</dbReference>
<dbReference type="InterPro" id="IPR036761">
    <property type="entry name" value="TTHA0802/YceI-like_sf"/>
</dbReference>
<dbReference type="InterPro" id="IPR007372">
    <property type="entry name" value="Lipid/polyisoprenoid-bd_YceI"/>
</dbReference>
<dbReference type="AlphaFoldDB" id="A0A1G9CV67"/>
<dbReference type="RefSeq" id="WP_084336257.1">
    <property type="nucleotide sequence ID" value="NZ_FNFD01000008.1"/>
</dbReference>
<sequence length="191" mass="21296">MRALVFLLAFLPASWVLADWQLDPKLSRISFVSVKRGDMADVQRFTELSGTVDGQGLARVVIPFSGLDTGLALRDERTREALFETERFPQAEVSSQVDLAVWEQLAVGASQIENLEFQLDLHGQQRRLKAEVLVSRLGEERLQVTLLEPLVIKADDFALIDGLEKLKAIASVPSITPEVPVFAVLNFQRQP</sequence>
<accession>A0A1G9CV67</accession>
<dbReference type="PANTHER" id="PTHR34406">
    <property type="entry name" value="PROTEIN YCEI"/>
    <property type="match status" value="1"/>
</dbReference>
<feature type="domain" description="Lipid/polyisoprenoid-binding YceI-like" evidence="1">
    <location>
        <begin position="19"/>
        <end position="188"/>
    </location>
</feature>
<dbReference type="Gene3D" id="2.40.128.110">
    <property type="entry name" value="Lipid/polyisoprenoid-binding, YceI-like"/>
    <property type="match status" value="1"/>
</dbReference>
<gene>
    <name evidence="2" type="ORF">SAMN05216186_10862</name>
</gene>
<dbReference type="PANTHER" id="PTHR34406:SF1">
    <property type="entry name" value="PROTEIN YCEI"/>
    <property type="match status" value="1"/>
</dbReference>
<evidence type="ECO:0000313" key="2">
    <source>
        <dbReference type="EMBL" id="SDK55527.1"/>
    </source>
</evidence>
<reference evidence="2 3" key="1">
    <citation type="submission" date="2016-10" db="EMBL/GenBank/DDBJ databases">
        <authorList>
            <person name="de Groot N.N."/>
        </authorList>
    </citation>
    <scope>NUCLEOTIDE SEQUENCE [LARGE SCALE GENOMIC DNA]</scope>
    <source>
        <strain evidence="2 3">JCM 21544</strain>
    </source>
</reference>
<dbReference type="EMBL" id="FNFD01000008">
    <property type="protein sequence ID" value="SDK55527.1"/>
    <property type="molecule type" value="Genomic_DNA"/>
</dbReference>